<evidence type="ECO:0000256" key="1">
    <source>
        <dbReference type="ARBA" id="ARBA00023015"/>
    </source>
</evidence>
<keyword evidence="3" id="KW-0804">Transcription</keyword>
<evidence type="ECO:0000313" key="6">
    <source>
        <dbReference type="EMBL" id="VVD27494.1"/>
    </source>
</evidence>
<dbReference type="Proteomes" id="UP000325811">
    <property type="component" value="Chromosome I"/>
</dbReference>
<organism evidence="6 7">
    <name type="scientific">Paraburkholderia dioscoreae</name>
    <dbReference type="NCBI Taxonomy" id="2604047"/>
    <lineage>
        <taxon>Bacteria</taxon>
        <taxon>Pseudomonadati</taxon>
        <taxon>Pseudomonadota</taxon>
        <taxon>Betaproteobacteria</taxon>
        <taxon>Burkholderiales</taxon>
        <taxon>Burkholderiaceae</taxon>
        <taxon>Paraburkholderia</taxon>
    </lineage>
</organism>
<dbReference type="InterPro" id="IPR036390">
    <property type="entry name" value="WH_DNA-bd_sf"/>
</dbReference>
<dbReference type="Pfam" id="PF00392">
    <property type="entry name" value="GntR"/>
    <property type="match status" value="1"/>
</dbReference>
<sequence>MAGYASLIRESEPHVRETSAPKRARPTVKELHEHLKEMAVLHANRPGERVNKLELKEKFEVSRPPRREALNRLIAETF</sequence>
<dbReference type="InterPro" id="IPR000524">
    <property type="entry name" value="Tscrpt_reg_HTH_GntR"/>
</dbReference>
<proteinExistence type="predicted"/>
<accession>A0A5Q4ZBC7</accession>
<feature type="compositionally biased region" description="Basic and acidic residues" evidence="4">
    <location>
        <begin position="9"/>
        <end position="20"/>
    </location>
</feature>
<evidence type="ECO:0000259" key="5">
    <source>
        <dbReference type="Pfam" id="PF00392"/>
    </source>
</evidence>
<feature type="region of interest" description="Disordered" evidence="4">
    <location>
        <begin position="1"/>
        <end position="25"/>
    </location>
</feature>
<dbReference type="AlphaFoldDB" id="A0A5Q4ZBC7"/>
<keyword evidence="7" id="KW-1185">Reference proteome</keyword>
<dbReference type="SUPFAM" id="SSF46785">
    <property type="entry name" value="Winged helix' DNA-binding domain"/>
    <property type="match status" value="1"/>
</dbReference>
<dbReference type="EMBL" id="LR699553">
    <property type="protein sequence ID" value="VVD27494.1"/>
    <property type="molecule type" value="Genomic_DNA"/>
</dbReference>
<gene>
    <name evidence="6" type="ORF">PDMSB3_1032</name>
</gene>
<reference evidence="6 7" key="1">
    <citation type="submission" date="2019-08" db="EMBL/GenBank/DDBJ databases">
        <authorList>
            <person name="Herpell B J."/>
        </authorList>
    </citation>
    <scope>NUCLEOTIDE SEQUENCE [LARGE SCALE GENOMIC DNA]</scope>
    <source>
        <strain evidence="7">Msb3</strain>
    </source>
</reference>
<name>A0A5Q4ZBC7_9BURK</name>
<evidence type="ECO:0000256" key="3">
    <source>
        <dbReference type="ARBA" id="ARBA00023163"/>
    </source>
</evidence>
<protein>
    <submittedName>
        <fullName evidence="6">Nta operon transcriptional regulator</fullName>
    </submittedName>
</protein>
<keyword evidence="2" id="KW-0238">DNA-binding</keyword>
<dbReference type="InterPro" id="IPR036388">
    <property type="entry name" value="WH-like_DNA-bd_sf"/>
</dbReference>
<evidence type="ECO:0000256" key="4">
    <source>
        <dbReference type="SAM" id="MobiDB-lite"/>
    </source>
</evidence>
<evidence type="ECO:0000313" key="7">
    <source>
        <dbReference type="Proteomes" id="UP000325811"/>
    </source>
</evidence>
<dbReference type="KEGG" id="pdio:PDMSB3_1032"/>
<dbReference type="GO" id="GO:0003677">
    <property type="term" value="F:DNA binding"/>
    <property type="evidence" value="ECO:0007669"/>
    <property type="project" value="UniProtKB-KW"/>
</dbReference>
<keyword evidence="1" id="KW-0805">Transcription regulation</keyword>
<evidence type="ECO:0000256" key="2">
    <source>
        <dbReference type="ARBA" id="ARBA00023125"/>
    </source>
</evidence>
<dbReference type="RefSeq" id="WP_232064112.1">
    <property type="nucleotide sequence ID" value="NZ_LR699553.1"/>
</dbReference>
<dbReference type="Gene3D" id="1.10.10.10">
    <property type="entry name" value="Winged helix-like DNA-binding domain superfamily/Winged helix DNA-binding domain"/>
    <property type="match status" value="1"/>
</dbReference>
<feature type="domain" description="HTH gntR-type" evidence="5">
    <location>
        <begin position="29"/>
        <end position="76"/>
    </location>
</feature>
<dbReference type="GO" id="GO:0003700">
    <property type="term" value="F:DNA-binding transcription factor activity"/>
    <property type="evidence" value="ECO:0007669"/>
    <property type="project" value="InterPro"/>
</dbReference>